<evidence type="ECO:0000256" key="1">
    <source>
        <dbReference type="SAM" id="MobiDB-lite"/>
    </source>
</evidence>
<sequence length="497" mass="54900">MVPGRLRARRRSAPHRRDPGTVEGIDVLEPWLTRELETVPRYDRFPTVDEINDSLTKLAADRPDITTWRRVGTSRLGEPLWCLTVGDGARHAIVGAMPHPNEPIGGHTVIHLATRLCEDAGLRKATGYTWHLVACLDPDGTRLNEGWFAGPFTKTHYGRHFYRPAGDEQVEWTFPFAYKDAYFDRVMPETLALMRLIDETRPAFLTTLHNSEIGGAFFYLNRPAPGVHGVLQELARRYDVPLYAGEPEHPTVRMLDKAIFRTPDMREVYDYTERLGQDPSLVVAGGASDSYAARYGTLCLTAELPYWMDPAAGDRTPTDTSYRELLRRQAAGLREIAEELSGVLDAIRDDVVSDSPFLRASRFFAPLIAVNAETGEQRAADPGCDRPATIAEVRSALDLVHSHRLRFGGMLLRALEGELAIGNGTPRIRQRAASFAEVYATWCAEAESATPDETIPIGHLVAIQYGSILACAAEAARGAGGDGAGRARSDGDPQVRR</sequence>
<protein>
    <submittedName>
        <fullName evidence="3">Zinc carboxypeptidase</fullName>
    </submittedName>
</protein>
<keyword evidence="3" id="KW-0378">Hydrolase</keyword>
<dbReference type="GO" id="GO:0006508">
    <property type="term" value="P:proteolysis"/>
    <property type="evidence" value="ECO:0007669"/>
    <property type="project" value="InterPro"/>
</dbReference>
<dbReference type="Proteomes" id="UP000217103">
    <property type="component" value="Unassembled WGS sequence"/>
</dbReference>
<accession>A0A1H1HSD0</accession>
<gene>
    <name evidence="3" type="ORF">SAMN04489764_4771</name>
</gene>
<keyword evidence="3" id="KW-0121">Carboxypeptidase</keyword>
<name>A0A1H1HSD0_9ACTN</name>
<evidence type="ECO:0000313" key="4">
    <source>
        <dbReference type="Proteomes" id="UP000217103"/>
    </source>
</evidence>
<dbReference type="GO" id="GO:0008270">
    <property type="term" value="F:zinc ion binding"/>
    <property type="evidence" value="ECO:0007669"/>
    <property type="project" value="InterPro"/>
</dbReference>
<dbReference type="STRING" id="35622.SAMN04489764_4771"/>
<dbReference type="InterPro" id="IPR000834">
    <property type="entry name" value="Peptidase_M14"/>
</dbReference>
<feature type="region of interest" description="Disordered" evidence="1">
    <location>
        <begin position="478"/>
        <end position="497"/>
    </location>
</feature>
<dbReference type="SUPFAM" id="SSF53187">
    <property type="entry name" value="Zn-dependent exopeptidases"/>
    <property type="match status" value="1"/>
</dbReference>
<feature type="compositionally biased region" description="Basic and acidic residues" evidence="1">
    <location>
        <begin position="485"/>
        <end position="497"/>
    </location>
</feature>
<evidence type="ECO:0000259" key="2">
    <source>
        <dbReference type="Pfam" id="PF00246"/>
    </source>
</evidence>
<proteinExistence type="predicted"/>
<dbReference type="Gene3D" id="3.40.630.10">
    <property type="entry name" value="Zn peptidases"/>
    <property type="match status" value="1"/>
</dbReference>
<keyword evidence="3" id="KW-0645">Protease</keyword>
<organism evidence="3 4">
    <name type="scientific">Thermostaphylospora chromogena</name>
    <dbReference type="NCBI Taxonomy" id="35622"/>
    <lineage>
        <taxon>Bacteria</taxon>
        <taxon>Bacillati</taxon>
        <taxon>Actinomycetota</taxon>
        <taxon>Actinomycetes</taxon>
        <taxon>Streptosporangiales</taxon>
        <taxon>Thermomonosporaceae</taxon>
        <taxon>Thermostaphylospora</taxon>
    </lineage>
</organism>
<keyword evidence="4" id="KW-1185">Reference proteome</keyword>
<feature type="region of interest" description="Disordered" evidence="1">
    <location>
        <begin position="1"/>
        <end position="21"/>
    </location>
</feature>
<dbReference type="GO" id="GO:0004181">
    <property type="term" value="F:metallocarboxypeptidase activity"/>
    <property type="evidence" value="ECO:0007669"/>
    <property type="project" value="InterPro"/>
</dbReference>
<dbReference type="Pfam" id="PF00246">
    <property type="entry name" value="Peptidase_M14"/>
    <property type="match status" value="1"/>
</dbReference>
<dbReference type="EMBL" id="FNKK01000002">
    <property type="protein sequence ID" value="SDR28380.1"/>
    <property type="molecule type" value="Genomic_DNA"/>
</dbReference>
<reference evidence="3 4" key="1">
    <citation type="submission" date="2016-10" db="EMBL/GenBank/DDBJ databases">
        <authorList>
            <person name="de Groot N.N."/>
        </authorList>
    </citation>
    <scope>NUCLEOTIDE SEQUENCE [LARGE SCALE GENOMIC DNA]</scope>
    <source>
        <strain evidence="3 4">DSM 43794</strain>
    </source>
</reference>
<feature type="compositionally biased region" description="Basic residues" evidence="1">
    <location>
        <begin position="1"/>
        <end position="14"/>
    </location>
</feature>
<dbReference type="AlphaFoldDB" id="A0A1H1HSD0"/>
<evidence type="ECO:0000313" key="3">
    <source>
        <dbReference type="EMBL" id="SDR28380.1"/>
    </source>
</evidence>
<feature type="domain" description="Peptidase M14" evidence="2">
    <location>
        <begin position="51"/>
        <end position="239"/>
    </location>
</feature>